<evidence type="ECO:0000256" key="1">
    <source>
        <dbReference type="SAM" id="MobiDB-lite"/>
    </source>
</evidence>
<gene>
    <name evidence="2" type="ORF">MSPICULIGERA_LOCUS14321</name>
</gene>
<organism evidence="2 3">
    <name type="scientific">Mesorhabditis spiculigera</name>
    <dbReference type="NCBI Taxonomy" id="96644"/>
    <lineage>
        <taxon>Eukaryota</taxon>
        <taxon>Metazoa</taxon>
        <taxon>Ecdysozoa</taxon>
        <taxon>Nematoda</taxon>
        <taxon>Chromadorea</taxon>
        <taxon>Rhabditida</taxon>
        <taxon>Rhabditina</taxon>
        <taxon>Rhabditomorpha</taxon>
        <taxon>Rhabditoidea</taxon>
        <taxon>Rhabditidae</taxon>
        <taxon>Mesorhabditinae</taxon>
        <taxon>Mesorhabditis</taxon>
    </lineage>
</organism>
<sequence length="77" mass="8842">MPRMLRVVAEAMPKGLKATEELQKRLREDDQKRLYPSPAYAGIRDELFSDSSSYIGESDLESMVDNEDRDNVFEEGD</sequence>
<comment type="caution">
    <text evidence="2">The sequence shown here is derived from an EMBL/GenBank/DDBJ whole genome shotgun (WGS) entry which is preliminary data.</text>
</comment>
<feature type="non-terminal residue" evidence="2">
    <location>
        <position position="1"/>
    </location>
</feature>
<proteinExistence type="predicted"/>
<protein>
    <submittedName>
        <fullName evidence="2">Uncharacterized protein</fullName>
    </submittedName>
</protein>
<dbReference type="AlphaFoldDB" id="A0AA36CXG9"/>
<accession>A0AA36CXG9</accession>
<feature type="region of interest" description="Disordered" evidence="1">
    <location>
        <begin position="58"/>
        <end position="77"/>
    </location>
</feature>
<reference evidence="2" key="1">
    <citation type="submission" date="2023-06" db="EMBL/GenBank/DDBJ databases">
        <authorList>
            <person name="Delattre M."/>
        </authorList>
    </citation>
    <scope>NUCLEOTIDE SEQUENCE</scope>
    <source>
        <strain evidence="2">AF72</strain>
    </source>
</reference>
<evidence type="ECO:0000313" key="3">
    <source>
        <dbReference type="Proteomes" id="UP001177023"/>
    </source>
</evidence>
<evidence type="ECO:0000313" key="2">
    <source>
        <dbReference type="EMBL" id="CAJ0576021.1"/>
    </source>
</evidence>
<name>A0AA36CXG9_9BILA</name>
<keyword evidence="3" id="KW-1185">Reference proteome</keyword>
<dbReference type="EMBL" id="CATQJA010002642">
    <property type="protein sequence ID" value="CAJ0576021.1"/>
    <property type="molecule type" value="Genomic_DNA"/>
</dbReference>
<dbReference type="Proteomes" id="UP001177023">
    <property type="component" value="Unassembled WGS sequence"/>
</dbReference>